<dbReference type="PANTHER" id="PTHR45749">
    <property type="match status" value="1"/>
</dbReference>
<dbReference type="PANTHER" id="PTHR45749:SF23">
    <property type="entry name" value="ZINC FINGER MYM-TYPE PROTEIN 1-LIKE"/>
    <property type="match status" value="1"/>
</dbReference>
<keyword evidence="4" id="KW-1185">Reference proteome</keyword>
<evidence type="ECO:0000313" key="3">
    <source>
        <dbReference type="EMBL" id="CAI6351203.1"/>
    </source>
</evidence>
<dbReference type="AlphaFoldDB" id="A0AAV0W5R6"/>
<dbReference type="InterPro" id="IPR008906">
    <property type="entry name" value="HATC_C_dom"/>
</dbReference>
<dbReference type="Proteomes" id="UP001160148">
    <property type="component" value="Unassembled WGS sequence"/>
</dbReference>
<reference evidence="3 4" key="1">
    <citation type="submission" date="2023-01" db="EMBL/GenBank/DDBJ databases">
        <authorList>
            <person name="Whitehead M."/>
        </authorList>
    </citation>
    <scope>NUCLEOTIDE SEQUENCE [LARGE SCALE GENOMIC DNA]</scope>
</reference>
<dbReference type="Pfam" id="PF05699">
    <property type="entry name" value="Dimer_Tnp_hAT"/>
    <property type="match status" value="1"/>
</dbReference>
<protein>
    <recommendedName>
        <fullName evidence="2">HAT C-terminal dimerisation domain-containing protein</fullName>
    </recommendedName>
</protein>
<name>A0AAV0W5R6_9HEMI</name>
<dbReference type="SUPFAM" id="SSF53098">
    <property type="entry name" value="Ribonuclease H-like"/>
    <property type="match status" value="1"/>
</dbReference>
<sequence length="408" mass="46720">MSGAYSGLQARIKEVNPLAEYSPCAAHSLNLVGSCAANCCKEACHFFELLQAVYCFFTASTHRWEMLNAKVTLKGLSETRWSAREDACRSLNKNWDLVIGVLKTILDDTSQKPTTRCEAKGLLQKLNRLECALMAVFWGDVLEISNKTSKKLQSVSIDLITVVQLYDSIIYYVKSARSRNRFMDYESSAKDLSGLSDYKDNEKRKRRRKLPHGETRSNEVTLSGREHFIVMTYFFILDNLQSELQKRKSAYDDLVKKFSFFHNIIQHSNNEIRKSAKELCEDYPNDLNISLVSEVVQLQGHIHSLGTSGNNPQTILELMLWIRSNNFIILYPYVEIALRIFLSTASTNCSAERSFSVLKRVKNYLRSTMNQERCSALALLTIESDITSKTDFEEMIILFSNLQSRRKL</sequence>
<gene>
    <name evidence="3" type="ORF">MEUPH1_LOCUS7573</name>
</gene>
<dbReference type="GO" id="GO:0046983">
    <property type="term" value="F:protein dimerization activity"/>
    <property type="evidence" value="ECO:0007669"/>
    <property type="project" value="InterPro"/>
</dbReference>
<evidence type="ECO:0000313" key="4">
    <source>
        <dbReference type="Proteomes" id="UP001160148"/>
    </source>
</evidence>
<comment type="caution">
    <text evidence="3">The sequence shown here is derived from an EMBL/GenBank/DDBJ whole genome shotgun (WGS) entry which is preliminary data.</text>
</comment>
<proteinExistence type="predicted"/>
<evidence type="ECO:0000256" key="1">
    <source>
        <dbReference type="SAM" id="MobiDB-lite"/>
    </source>
</evidence>
<dbReference type="InterPro" id="IPR012337">
    <property type="entry name" value="RNaseH-like_sf"/>
</dbReference>
<feature type="region of interest" description="Disordered" evidence="1">
    <location>
        <begin position="196"/>
        <end position="218"/>
    </location>
</feature>
<organism evidence="3 4">
    <name type="scientific">Macrosiphum euphorbiae</name>
    <name type="common">potato aphid</name>
    <dbReference type="NCBI Taxonomy" id="13131"/>
    <lineage>
        <taxon>Eukaryota</taxon>
        <taxon>Metazoa</taxon>
        <taxon>Ecdysozoa</taxon>
        <taxon>Arthropoda</taxon>
        <taxon>Hexapoda</taxon>
        <taxon>Insecta</taxon>
        <taxon>Pterygota</taxon>
        <taxon>Neoptera</taxon>
        <taxon>Paraneoptera</taxon>
        <taxon>Hemiptera</taxon>
        <taxon>Sternorrhyncha</taxon>
        <taxon>Aphidomorpha</taxon>
        <taxon>Aphidoidea</taxon>
        <taxon>Aphididae</taxon>
        <taxon>Macrosiphini</taxon>
        <taxon>Macrosiphum</taxon>
    </lineage>
</organism>
<accession>A0AAV0W5R6</accession>
<feature type="domain" description="HAT C-terminal dimerisation" evidence="2">
    <location>
        <begin position="316"/>
        <end position="385"/>
    </location>
</feature>
<evidence type="ECO:0000259" key="2">
    <source>
        <dbReference type="Pfam" id="PF05699"/>
    </source>
</evidence>
<dbReference type="EMBL" id="CARXXK010000001">
    <property type="protein sequence ID" value="CAI6351203.1"/>
    <property type="molecule type" value="Genomic_DNA"/>
</dbReference>